<keyword evidence="4" id="KW-1133">Transmembrane helix</keyword>
<keyword evidence="4" id="KW-0472">Membrane</keyword>
<keyword evidence="6" id="KW-0808">Transferase</keyword>
<evidence type="ECO:0000313" key="6">
    <source>
        <dbReference type="EMBL" id="MET4559560.1"/>
    </source>
</evidence>
<dbReference type="EC" id="2.7.8.-" evidence="6"/>
<reference evidence="6 7" key="1">
    <citation type="submission" date="2024-06" db="EMBL/GenBank/DDBJ databases">
        <title>Sorghum-associated microbial communities from plants grown in Nebraska, USA.</title>
        <authorList>
            <person name="Schachtman D."/>
        </authorList>
    </citation>
    <scope>NUCLEOTIDE SEQUENCE [LARGE SCALE GENOMIC DNA]</scope>
    <source>
        <strain evidence="6 7">736</strain>
    </source>
</reference>
<dbReference type="PANTHER" id="PTHR33392">
    <property type="entry name" value="POLYISOPRENYL-TEICHOIC ACID--PEPTIDOGLYCAN TEICHOIC ACID TRANSFERASE TAGU"/>
    <property type="match status" value="1"/>
</dbReference>
<comment type="caution">
    <text evidence="6">The sequence shown here is derived from an EMBL/GenBank/DDBJ whole genome shotgun (WGS) entry which is preliminary data.</text>
</comment>
<protein>
    <submittedName>
        <fullName evidence="6">LCP family protein required for cell wall assembly</fullName>
        <ecNumber evidence="6">2.7.8.-</ecNumber>
    </submittedName>
</protein>
<accession>A0ABV2PF31</accession>
<keyword evidence="7" id="KW-1185">Reference proteome</keyword>
<dbReference type="EMBL" id="JBEPSB010000002">
    <property type="protein sequence ID" value="MET4559560.1"/>
    <property type="molecule type" value="Genomic_DNA"/>
</dbReference>
<evidence type="ECO:0000256" key="1">
    <source>
        <dbReference type="ARBA" id="ARBA00006068"/>
    </source>
</evidence>
<evidence type="ECO:0000256" key="2">
    <source>
        <dbReference type="ARBA" id="ARBA00022692"/>
    </source>
</evidence>
<dbReference type="InterPro" id="IPR004474">
    <property type="entry name" value="LytR_CpsA_psr"/>
</dbReference>
<dbReference type="Pfam" id="PF03816">
    <property type="entry name" value="LytR_cpsA_psr"/>
    <property type="match status" value="1"/>
</dbReference>
<keyword evidence="2" id="KW-0812">Transmembrane</keyword>
<feature type="domain" description="Cell envelope-related transcriptional attenuator" evidence="5">
    <location>
        <begin position="86"/>
        <end position="229"/>
    </location>
</feature>
<dbReference type="InterPro" id="IPR050922">
    <property type="entry name" value="LytR/CpsA/Psr_CW_biosynth"/>
</dbReference>
<dbReference type="GO" id="GO:0016740">
    <property type="term" value="F:transferase activity"/>
    <property type="evidence" value="ECO:0007669"/>
    <property type="project" value="UniProtKB-KW"/>
</dbReference>
<dbReference type="PANTHER" id="PTHR33392:SF6">
    <property type="entry name" value="POLYISOPRENYL-TEICHOIC ACID--PEPTIDOGLYCAN TEICHOIC ACID TRANSFERASE TAGU"/>
    <property type="match status" value="1"/>
</dbReference>
<organism evidence="6 7">
    <name type="scientific">Lysinibacillus parviboronicapiens</name>
    <dbReference type="NCBI Taxonomy" id="436516"/>
    <lineage>
        <taxon>Bacteria</taxon>
        <taxon>Bacillati</taxon>
        <taxon>Bacillota</taxon>
        <taxon>Bacilli</taxon>
        <taxon>Bacillales</taxon>
        <taxon>Bacillaceae</taxon>
        <taxon>Lysinibacillus</taxon>
    </lineage>
</organism>
<comment type="similarity">
    <text evidence="1">Belongs to the LytR/CpsA/Psr (LCP) family.</text>
</comment>
<name>A0ABV2PF31_9BACI</name>
<dbReference type="Proteomes" id="UP001549363">
    <property type="component" value="Unassembled WGS sequence"/>
</dbReference>
<evidence type="ECO:0000256" key="4">
    <source>
        <dbReference type="ARBA" id="ARBA00022989"/>
    </source>
</evidence>
<evidence type="ECO:0000313" key="7">
    <source>
        <dbReference type="Proteomes" id="UP001549363"/>
    </source>
</evidence>
<sequence length="309" mass="35398">MEKKMKRSKEKKSKKKIMIWILGSLLAIFLGFLGTAYYTVQKTMNKINTPLLETNAAEKEQKTITKKEPFSVLMLGVDERENDSGRSDTMIVITVNPKKQTIKMLSIPRDTRTEIIGHDSVDKINHAYAFGGVPMAMDTVENFLDIPLDYYVFINMEGFLQIIDTLGGVTIQNDMDLTYNSYHYPKGEVNLNGDEALIFSRIRYEDPRGDFGRQIRQRQIIEAVMKKASTPSVLLKATDMLDVVGENVRMNFSVKDLIQLQGIYKKMNSDIDQLSFEEGSGTKINNIWYYIPEEAELQQIQTELKTHLQ</sequence>
<dbReference type="Gene3D" id="3.40.630.190">
    <property type="entry name" value="LCP protein"/>
    <property type="match status" value="1"/>
</dbReference>
<gene>
    <name evidence="6" type="ORF">ABIA69_000703</name>
</gene>
<evidence type="ECO:0000259" key="5">
    <source>
        <dbReference type="Pfam" id="PF03816"/>
    </source>
</evidence>
<proteinExistence type="inferred from homology"/>
<dbReference type="NCBIfam" id="TIGR00350">
    <property type="entry name" value="lytR_cpsA_psr"/>
    <property type="match status" value="1"/>
</dbReference>
<keyword evidence="3" id="KW-0735">Signal-anchor</keyword>
<dbReference type="RefSeq" id="WP_354470938.1">
    <property type="nucleotide sequence ID" value="NZ_JBEPSB010000002.1"/>
</dbReference>
<evidence type="ECO:0000256" key="3">
    <source>
        <dbReference type="ARBA" id="ARBA00022968"/>
    </source>
</evidence>